<dbReference type="CDD" id="cd01347">
    <property type="entry name" value="ligand_gated_channel"/>
    <property type="match status" value="1"/>
</dbReference>
<dbReference type="GO" id="GO:0044718">
    <property type="term" value="P:siderophore transmembrane transport"/>
    <property type="evidence" value="ECO:0007669"/>
    <property type="project" value="TreeGrafter"/>
</dbReference>
<dbReference type="InterPro" id="IPR012910">
    <property type="entry name" value="Plug_dom"/>
</dbReference>
<evidence type="ECO:0000256" key="8">
    <source>
        <dbReference type="ARBA" id="ARBA00023136"/>
    </source>
</evidence>
<dbReference type="Pfam" id="PF00593">
    <property type="entry name" value="TonB_dep_Rec_b-barrel"/>
    <property type="match status" value="1"/>
</dbReference>
<organism evidence="18 19">
    <name type="scientific">Pigmentiphaga kullae</name>
    <dbReference type="NCBI Taxonomy" id="151784"/>
    <lineage>
        <taxon>Bacteria</taxon>
        <taxon>Pseudomonadati</taxon>
        <taxon>Pseudomonadota</taxon>
        <taxon>Betaproteobacteria</taxon>
        <taxon>Burkholderiales</taxon>
        <taxon>Alcaligenaceae</taxon>
        <taxon>Pigmentiphaga</taxon>
    </lineage>
</organism>
<comment type="subcellular location">
    <subcellularLocation>
        <location evidence="1 11">Cell outer membrane</location>
        <topology evidence="1 11">Multi-pass membrane protein</topology>
    </subcellularLocation>
</comment>
<comment type="caution">
    <text evidence="18">The sequence shown here is derived from an EMBL/GenBank/DDBJ whole genome shotgun (WGS) entry which is preliminary data.</text>
</comment>
<dbReference type="RefSeq" id="WP_130356109.1">
    <property type="nucleotide sequence ID" value="NZ_SGXC01000001.1"/>
</dbReference>
<keyword evidence="9" id="KW-0675">Receptor</keyword>
<evidence type="ECO:0000313" key="19">
    <source>
        <dbReference type="Proteomes" id="UP000292445"/>
    </source>
</evidence>
<dbReference type="GO" id="GO:0009279">
    <property type="term" value="C:cell outer membrane"/>
    <property type="evidence" value="ECO:0007669"/>
    <property type="project" value="UniProtKB-SubCell"/>
</dbReference>
<dbReference type="InterPro" id="IPR010916">
    <property type="entry name" value="TonB_box_CS"/>
</dbReference>
<evidence type="ECO:0000256" key="4">
    <source>
        <dbReference type="ARBA" id="ARBA00022452"/>
    </source>
</evidence>
<dbReference type="AlphaFoldDB" id="A0A4Q7NIN5"/>
<dbReference type="SUPFAM" id="SSF56935">
    <property type="entry name" value="Porins"/>
    <property type="match status" value="1"/>
</dbReference>
<dbReference type="GO" id="GO:0015344">
    <property type="term" value="F:siderophore uptake transmembrane transporter activity"/>
    <property type="evidence" value="ECO:0007669"/>
    <property type="project" value="TreeGrafter"/>
</dbReference>
<sequence>MKTGVGGLAALIASSLAYAQSSGEASPSQALDTVVVTATRSEQSASDVASSMEVIDADALDTTVGTTFLDLVKKNASVDVIQYPNGLAGIGLRGLRPNFEFTINPRTLVLVDGRPSGSTSFTTLARDSIERVEVLKGPASSLYGASAMGGVVNIITRHSKGPLRGSASVGYGSFETYRGEVAIGGSLSERADFDLAAGYVEQAGDFRTGAGDRRPNSDSRRTSGRLRLGMDLHEIVRVDASVDAADLSNNAPGPLSYDPPNASGNETRRVSGDLRLRITPERHQISLVTYASREDYNYLTVPAAAPRYRSSRTVSRYKGLQAQDTWTLNETFALTYGFDWQRVEAERFSYLSSGAQTAPYSPNERRDSKGLFAELASHLLDDRLVLTLGARNDWIDASTLATPYKARFTPASSSFTSFNPRGGVVYKLAPAWRVHASAGTAFAPPQGSELAGQNEEFAGSQRRLSVGNPGLKPERSTSYDLGVGYATREVDADLTYFDARIRDRIRSVIVSETPAERISSYENADTSRMRGLEGRLAFDAGVLFGLPAGRLGVASSVTRLLQAEDFDVTGAAPIRNASKWKANVSLTVSNGSDLSATMTVRHNGTRYDSDNSQGRIYTGGRGGVFANASFTVIDLSARWKLTARDTLRVDIANLFDRDYYEKADYIMPGRAFYLRYTRAL</sequence>
<keyword evidence="10 11" id="KW-0998">Cell outer membrane</keyword>
<feature type="compositionally biased region" description="Basic and acidic residues" evidence="14">
    <location>
        <begin position="210"/>
        <end position="221"/>
    </location>
</feature>
<feature type="domain" description="TonB-dependent receptor plug" evidence="17">
    <location>
        <begin position="45"/>
        <end position="151"/>
    </location>
</feature>
<keyword evidence="8 11" id="KW-0472">Membrane</keyword>
<keyword evidence="5 11" id="KW-0812">Transmembrane</keyword>
<protein>
    <submittedName>
        <fullName evidence="18">Vitamin B12 transporter</fullName>
    </submittedName>
</protein>
<evidence type="ECO:0000256" key="15">
    <source>
        <dbReference type="SAM" id="SignalP"/>
    </source>
</evidence>
<dbReference type="PANTHER" id="PTHR30069">
    <property type="entry name" value="TONB-DEPENDENT OUTER MEMBRANE RECEPTOR"/>
    <property type="match status" value="1"/>
</dbReference>
<keyword evidence="6 15" id="KW-0732">Signal</keyword>
<evidence type="ECO:0000256" key="1">
    <source>
        <dbReference type="ARBA" id="ARBA00004571"/>
    </source>
</evidence>
<keyword evidence="4 11" id="KW-1134">Transmembrane beta strand</keyword>
<evidence type="ECO:0000256" key="12">
    <source>
        <dbReference type="PROSITE-ProRule" id="PRU10143"/>
    </source>
</evidence>
<dbReference type="InterPro" id="IPR037066">
    <property type="entry name" value="Plug_dom_sf"/>
</dbReference>
<evidence type="ECO:0000256" key="9">
    <source>
        <dbReference type="ARBA" id="ARBA00023170"/>
    </source>
</evidence>
<evidence type="ECO:0000256" key="14">
    <source>
        <dbReference type="SAM" id="MobiDB-lite"/>
    </source>
</evidence>
<evidence type="ECO:0000256" key="11">
    <source>
        <dbReference type="PROSITE-ProRule" id="PRU01360"/>
    </source>
</evidence>
<dbReference type="PANTHER" id="PTHR30069:SF29">
    <property type="entry name" value="HEMOGLOBIN AND HEMOGLOBIN-HAPTOGLOBIN-BINDING PROTEIN 1-RELATED"/>
    <property type="match status" value="1"/>
</dbReference>
<evidence type="ECO:0000256" key="13">
    <source>
        <dbReference type="RuleBase" id="RU003357"/>
    </source>
</evidence>
<feature type="region of interest" description="Disordered" evidence="14">
    <location>
        <begin position="247"/>
        <end position="267"/>
    </location>
</feature>
<keyword evidence="3 11" id="KW-0813">Transport</keyword>
<evidence type="ECO:0000259" key="17">
    <source>
        <dbReference type="Pfam" id="PF07715"/>
    </source>
</evidence>
<dbReference type="Gene3D" id="2.170.130.10">
    <property type="entry name" value="TonB-dependent receptor, plug domain"/>
    <property type="match status" value="1"/>
</dbReference>
<dbReference type="EMBL" id="SGXC01000001">
    <property type="protein sequence ID" value="RZS84779.1"/>
    <property type="molecule type" value="Genomic_DNA"/>
</dbReference>
<evidence type="ECO:0000259" key="16">
    <source>
        <dbReference type="Pfam" id="PF00593"/>
    </source>
</evidence>
<accession>A0A4Q7NIN5</accession>
<dbReference type="Proteomes" id="UP000292445">
    <property type="component" value="Unassembled WGS sequence"/>
</dbReference>
<feature type="signal peptide" evidence="15">
    <location>
        <begin position="1"/>
        <end position="19"/>
    </location>
</feature>
<dbReference type="PROSITE" id="PS00430">
    <property type="entry name" value="TONB_DEPENDENT_REC_1"/>
    <property type="match status" value="1"/>
</dbReference>
<reference evidence="18 19" key="1">
    <citation type="submission" date="2019-02" db="EMBL/GenBank/DDBJ databases">
        <title>Genomic Encyclopedia of Type Strains, Phase IV (KMG-IV): sequencing the most valuable type-strain genomes for metagenomic binning, comparative biology and taxonomic classification.</title>
        <authorList>
            <person name="Goeker M."/>
        </authorList>
    </citation>
    <scope>NUCLEOTIDE SEQUENCE [LARGE SCALE GENOMIC DNA]</scope>
    <source>
        <strain evidence="18 19">K24</strain>
    </source>
</reference>
<dbReference type="OrthoDB" id="183532at2"/>
<evidence type="ECO:0000313" key="18">
    <source>
        <dbReference type="EMBL" id="RZS84779.1"/>
    </source>
</evidence>
<evidence type="ECO:0000256" key="7">
    <source>
        <dbReference type="ARBA" id="ARBA00023077"/>
    </source>
</evidence>
<dbReference type="PROSITE" id="PS52016">
    <property type="entry name" value="TONB_DEPENDENT_REC_3"/>
    <property type="match status" value="1"/>
</dbReference>
<evidence type="ECO:0000256" key="2">
    <source>
        <dbReference type="ARBA" id="ARBA00009810"/>
    </source>
</evidence>
<evidence type="ECO:0000256" key="6">
    <source>
        <dbReference type="ARBA" id="ARBA00022729"/>
    </source>
</evidence>
<feature type="chain" id="PRO_5020657089" evidence="15">
    <location>
        <begin position="20"/>
        <end position="680"/>
    </location>
</feature>
<comment type="similarity">
    <text evidence="2 11 13">Belongs to the TonB-dependent receptor family.</text>
</comment>
<gene>
    <name evidence="18" type="ORF">EV675_0798</name>
</gene>
<dbReference type="Pfam" id="PF07715">
    <property type="entry name" value="Plug"/>
    <property type="match status" value="1"/>
</dbReference>
<name>A0A4Q7NIN5_9BURK</name>
<feature type="domain" description="TonB-dependent receptor-like beta-barrel" evidence="16">
    <location>
        <begin position="212"/>
        <end position="654"/>
    </location>
</feature>
<evidence type="ECO:0000256" key="5">
    <source>
        <dbReference type="ARBA" id="ARBA00022692"/>
    </source>
</evidence>
<dbReference type="InterPro" id="IPR036942">
    <property type="entry name" value="Beta-barrel_TonB_sf"/>
</dbReference>
<keyword evidence="7 12" id="KW-0798">TonB box</keyword>
<evidence type="ECO:0000256" key="10">
    <source>
        <dbReference type="ARBA" id="ARBA00023237"/>
    </source>
</evidence>
<keyword evidence="19" id="KW-1185">Reference proteome</keyword>
<feature type="short sequence motif" description="TonB box" evidence="12">
    <location>
        <begin position="33"/>
        <end position="39"/>
    </location>
</feature>
<evidence type="ECO:0000256" key="3">
    <source>
        <dbReference type="ARBA" id="ARBA00022448"/>
    </source>
</evidence>
<proteinExistence type="inferred from homology"/>
<dbReference type="InterPro" id="IPR039426">
    <property type="entry name" value="TonB-dep_rcpt-like"/>
</dbReference>
<dbReference type="Gene3D" id="2.40.170.20">
    <property type="entry name" value="TonB-dependent receptor, beta-barrel domain"/>
    <property type="match status" value="1"/>
</dbReference>
<feature type="region of interest" description="Disordered" evidence="14">
    <location>
        <begin position="206"/>
        <end position="225"/>
    </location>
</feature>
<dbReference type="InterPro" id="IPR000531">
    <property type="entry name" value="Beta-barrel_TonB"/>
</dbReference>